<dbReference type="InterPro" id="IPR002035">
    <property type="entry name" value="VWF_A"/>
</dbReference>
<evidence type="ECO:0000259" key="3">
    <source>
        <dbReference type="PROSITE" id="PS50234"/>
    </source>
</evidence>
<keyword evidence="2" id="KW-0732">Signal</keyword>
<feature type="compositionally biased region" description="Basic and acidic residues" evidence="1">
    <location>
        <begin position="336"/>
        <end position="346"/>
    </location>
</feature>
<name>A0ABU5FBC6_9BACT</name>
<evidence type="ECO:0000256" key="1">
    <source>
        <dbReference type="SAM" id="MobiDB-lite"/>
    </source>
</evidence>
<dbReference type="RefSeq" id="WP_320689378.1">
    <property type="nucleotide sequence ID" value="NZ_JAXBLV010000233.1"/>
</dbReference>
<dbReference type="SUPFAM" id="SSF53300">
    <property type="entry name" value="vWA-like"/>
    <property type="match status" value="1"/>
</dbReference>
<evidence type="ECO:0000256" key="2">
    <source>
        <dbReference type="SAM" id="SignalP"/>
    </source>
</evidence>
<reference evidence="5" key="1">
    <citation type="journal article" date="2023" name="Mar. Drugs">
        <title>Gemmata algarum, a Novel Planctomycete Isolated from an Algal Mat, Displays Antimicrobial Activity.</title>
        <authorList>
            <person name="Kumar G."/>
            <person name="Kallscheuer N."/>
            <person name="Kashif M."/>
            <person name="Ahamad S."/>
            <person name="Jagadeeshwari U."/>
            <person name="Pannikurungottu S."/>
            <person name="Haufschild T."/>
            <person name="Kabuu M."/>
            <person name="Sasikala C."/>
            <person name="Jogler C."/>
            <person name="Ramana C."/>
        </authorList>
    </citation>
    <scope>NUCLEOTIDE SEQUENCE [LARGE SCALE GENOMIC DNA]</scope>
    <source>
        <strain evidence="5">JC673</strain>
    </source>
</reference>
<feature type="domain" description="VWFA" evidence="3">
    <location>
        <begin position="43"/>
        <end position="185"/>
    </location>
</feature>
<feature type="chain" id="PRO_5045057418" evidence="2">
    <location>
        <begin position="26"/>
        <end position="397"/>
    </location>
</feature>
<dbReference type="Proteomes" id="UP001272242">
    <property type="component" value="Unassembled WGS sequence"/>
</dbReference>
<dbReference type="Pfam" id="PF00092">
    <property type="entry name" value="VWA"/>
    <property type="match status" value="1"/>
</dbReference>
<dbReference type="EMBL" id="JAXBLV010000233">
    <property type="protein sequence ID" value="MDY3563129.1"/>
    <property type="molecule type" value="Genomic_DNA"/>
</dbReference>
<evidence type="ECO:0000313" key="4">
    <source>
        <dbReference type="EMBL" id="MDY3563129.1"/>
    </source>
</evidence>
<feature type="signal peptide" evidence="2">
    <location>
        <begin position="1"/>
        <end position="25"/>
    </location>
</feature>
<sequence length="397" mass="43339">MFNPFRTTALAAAALVLGAVLPLPADEPKPAAPVKAAEGRPIDLVICLDVSGSMNGLIDSAKLQLWNVVNELARIKPAPRLRVALYSYGTTTYARDKGWVKKHTDLTEDLDEVYKELNVLRTGGGDEFVARVTKAALDEQKWSTEEGALKLIFVCGNEPVDQDKQVKLDDVAALAKKAGVVVNTIYCKYGHDGEIPGWAGFSESAGGRHVNIDQNKAAQQVVVKTEFDDKIVKLSEALNNTYVSYGKDGKDRAENQKAQDANATKLAPGGAGAAPTVALERAATKAGALYRNATWDLVDAMKEKGFDLTKIKEEELCDDLKKIKPEERMAFLKKKSEERDALKKQIGDLSAARQKKVDEELAKMPKTEGEKALDEALKSLIRDQARSKGFEIAPEKK</sequence>
<keyword evidence="5" id="KW-1185">Reference proteome</keyword>
<dbReference type="InterPro" id="IPR036465">
    <property type="entry name" value="vWFA_dom_sf"/>
</dbReference>
<organism evidence="4 5">
    <name type="scientific">Gemmata algarum</name>
    <dbReference type="NCBI Taxonomy" id="2975278"/>
    <lineage>
        <taxon>Bacteria</taxon>
        <taxon>Pseudomonadati</taxon>
        <taxon>Planctomycetota</taxon>
        <taxon>Planctomycetia</taxon>
        <taxon>Gemmatales</taxon>
        <taxon>Gemmataceae</taxon>
        <taxon>Gemmata</taxon>
    </lineage>
</organism>
<feature type="region of interest" description="Disordered" evidence="1">
    <location>
        <begin position="336"/>
        <end position="370"/>
    </location>
</feature>
<gene>
    <name evidence="4" type="ORF">R5W23_004628</name>
</gene>
<comment type="caution">
    <text evidence="4">The sequence shown here is derived from an EMBL/GenBank/DDBJ whole genome shotgun (WGS) entry which is preliminary data.</text>
</comment>
<proteinExistence type="predicted"/>
<feature type="compositionally biased region" description="Basic and acidic residues" evidence="1">
    <location>
        <begin position="355"/>
        <end position="370"/>
    </location>
</feature>
<dbReference type="Gene3D" id="3.40.50.410">
    <property type="entry name" value="von Willebrand factor, type A domain"/>
    <property type="match status" value="1"/>
</dbReference>
<evidence type="ECO:0000313" key="5">
    <source>
        <dbReference type="Proteomes" id="UP001272242"/>
    </source>
</evidence>
<accession>A0ABU5FBC6</accession>
<dbReference type="PROSITE" id="PS50234">
    <property type="entry name" value="VWFA"/>
    <property type="match status" value="1"/>
</dbReference>
<dbReference type="SMART" id="SM00327">
    <property type="entry name" value="VWA"/>
    <property type="match status" value="1"/>
</dbReference>
<protein>
    <submittedName>
        <fullName evidence="4">VWA domain-containing protein</fullName>
    </submittedName>
</protein>
<dbReference type="CDD" id="cd00198">
    <property type="entry name" value="vWFA"/>
    <property type="match status" value="1"/>
</dbReference>